<proteinExistence type="inferred from homology"/>
<feature type="region of interest" description="Disordered" evidence="5">
    <location>
        <begin position="1"/>
        <end position="30"/>
    </location>
</feature>
<dbReference type="InterPro" id="IPR009012">
    <property type="entry name" value="GrpE_head"/>
</dbReference>
<keyword evidence="3" id="KW-0963">Cytoplasm</keyword>
<accession>K2AXB1</accession>
<keyword evidence="2 3" id="KW-0143">Chaperone</keyword>
<protein>
    <recommendedName>
        <fullName evidence="3">Protein GrpE</fullName>
    </recommendedName>
    <alternativeName>
        <fullName evidence="3">HSP-70 cofactor</fullName>
    </alternativeName>
</protein>
<reference evidence="6" key="1">
    <citation type="journal article" date="2012" name="Science">
        <title>Fermentation, hydrogen, and sulfur metabolism in multiple uncultivated bacterial phyla.</title>
        <authorList>
            <person name="Wrighton K.C."/>
            <person name="Thomas B.C."/>
            <person name="Sharon I."/>
            <person name="Miller C.S."/>
            <person name="Castelle C.J."/>
            <person name="VerBerkmoes N.C."/>
            <person name="Wilkins M.J."/>
            <person name="Hettich R.L."/>
            <person name="Lipton M.S."/>
            <person name="Williams K.H."/>
            <person name="Long P.E."/>
            <person name="Banfield J.F."/>
        </authorList>
    </citation>
    <scope>NUCLEOTIDE SEQUENCE [LARGE SCALE GENOMIC DNA]</scope>
</reference>
<sequence>MTQEEKDEETLEQELENELENIKEEEKELETDISKISDEINILKDSLARAQADYHNLVKRVERDKADMWSYITWNVVVRLLTFVDNLERLISATPEEQKQTPLFEWIKSTHSGIIKTLETMWVKSFDSLLQEVDTDLHEVMSQLPGKEWIIIQEFEKWYKLHDKVIRHAKVIVWTGE</sequence>
<comment type="subunit">
    <text evidence="3">Homodimer.</text>
</comment>
<dbReference type="PRINTS" id="PR00773">
    <property type="entry name" value="GRPEPROTEIN"/>
</dbReference>
<evidence type="ECO:0000256" key="5">
    <source>
        <dbReference type="SAM" id="MobiDB-lite"/>
    </source>
</evidence>
<evidence type="ECO:0000256" key="3">
    <source>
        <dbReference type="HAMAP-Rule" id="MF_01151"/>
    </source>
</evidence>
<name>K2AXB1_9BACT</name>
<dbReference type="Gene3D" id="2.30.22.10">
    <property type="entry name" value="Head domain of nucleotide exchange factor GrpE"/>
    <property type="match status" value="1"/>
</dbReference>
<evidence type="ECO:0000313" key="6">
    <source>
        <dbReference type="EMBL" id="EKD66407.1"/>
    </source>
</evidence>
<comment type="caution">
    <text evidence="6">The sequence shown here is derived from an EMBL/GenBank/DDBJ whole genome shotgun (WGS) entry which is preliminary data.</text>
</comment>
<dbReference type="GO" id="GO:0000774">
    <property type="term" value="F:adenyl-nucleotide exchange factor activity"/>
    <property type="evidence" value="ECO:0007669"/>
    <property type="project" value="InterPro"/>
</dbReference>
<dbReference type="Gene3D" id="3.90.20.20">
    <property type="match status" value="1"/>
</dbReference>
<dbReference type="CDD" id="cd00446">
    <property type="entry name" value="GrpE"/>
    <property type="match status" value="1"/>
</dbReference>
<dbReference type="SUPFAM" id="SSF51064">
    <property type="entry name" value="Head domain of nucleotide exchange factor GrpE"/>
    <property type="match status" value="1"/>
</dbReference>
<dbReference type="GO" id="GO:0005737">
    <property type="term" value="C:cytoplasm"/>
    <property type="evidence" value="ECO:0007669"/>
    <property type="project" value="UniProtKB-SubCell"/>
</dbReference>
<dbReference type="InterPro" id="IPR000740">
    <property type="entry name" value="GrpE"/>
</dbReference>
<dbReference type="Pfam" id="PF01025">
    <property type="entry name" value="GrpE"/>
    <property type="match status" value="1"/>
</dbReference>
<dbReference type="GO" id="GO:0006457">
    <property type="term" value="P:protein folding"/>
    <property type="evidence" value="ECO:0007669"/>
    <property type="project" value="InterPro"/>
</dbReference>
<dbReference type="HAMAP" id="MF_01151">
    <property type="entry name" value="GrpE"/>
    <property type="match status" value="1"/>
</dbReference>
<keyword evidence="3" id="KW-0346">Stress response</keyword>
<evidence type="ECO:0000256" key="4">
    <source>
        <dbReference type="RuleBase" id="RU004478"/>
    </source>
</evidence>
<comment type="subcellular location">
    <subcellularLocation>
        <location evidence="3">Cytoplasm</location>
    </subcellularLocation>
</comment>
<gene>
    <name evidence="3" type="primary">grpE</name>
    <name evidence="6" type="ORF">ACD_49C00044G0009</name>
</gene>
<dbReference type="SUPFAM" id="SSF58014">
    <property type="entry name" value="Coiled-coil domain of nucleotide exchange factor GrpE"/>
    <property type="match status" value="1"/>
</dbReference>
<dbReference type="PANTHER" id="PTHR21237:SF23">
    <property type="entry name" value="GRPE PROTEIN HOMOLOG, MITOCHONDRIAL"/>
    <property type="match status" value="1"/>
</dbReference>
<dbReference type="InterPro" id="IPR013805">
    <property type="entry name" value="GrpE_CC"/>
</dbReference>
<dbReference type="PANTHER" id="PTHR21237">
    <property type="entry name" value="GRPE PROTEIN"/>
    <property type="match status" value="1"/>
</dbReference>
<evidence type="ECO:0000256" key="1">
    <source>
        <dbReference type="ARBA" id="ARBA00009054"/>
    </source>
</evidence>
<comment type="similarity">
    <text evidence="1 3 4">Belongs to the GrpE family.</text>
</comment>
<dbReference type="GO" id="GO:0051087">
    <property type="term" value="F:protein-folding chaperone binding"/>
    <property type="evidence" value="ECO:0007669"/>
    <property type="project" value="InterPro"/>
</dbReference>
<dbReference type="EMBL" id="AMFJ01021630">
    <property type="protein sequence ID" value="EKD66407.1"/>
    <property type="molecule type" value="Genomic_DNA"/>
</dbReference>
<feature type="compositionally biased region" description="Basic and acidic residues" evidence="5">
    <location>
        <begin position="20"/>
        <end position="30"/>
    </location>
</feature>
<evidence type="ECO:0000256" key="2">
    <source>
        <dbReference type="ARBA" id="ARBA00023186"/>
    </source>
</evidence>
<dbReference type="GO" id="GO:0051082">
    <property type="term" value="F:unfolded protein binding"/>
    <property type="evidence" value="ECO:0007669"/>
    <property type="project" value="TreeGrafter"/>
</dbReference>
<feature type="compositionally biased region" description="Acidic residues" evidence="5">
    <location>
        <begin position="1"/>
        <end position="19"/>
    </location>
</feature>
<comment type="function">
    <text evidence="3">Participates actively in the response to hyperosmotic and heat shock by preventing the aggregation of stress-denatured proteins, in association with DnaK and GrpE. It is the nucleotide exchange factor for DnaK and may function as a thermosensor. Unfolded proteins bind initially to DnaJ; upon interaction with the DnaJ-bound protein, DnaK hydrolyzes its bound ATP, resulting in the formation of a stable complex. GrpE releases ADP from DnaK; ATP binding to DnaK triggers the release of the substrate protein, thus completing the reaction cycle. Several rounds of ATP-dependent interactions between DnaJ, DnaK and GrpE are required for fully efficient folding.</text>
</comment>
<organism evidence="6">
    <name type="scientific">uncultured bacterium</name>
    <name type="common">gcode 4</name>
    <dbReference type="NCBI Taxonomy" id="1234023"/>
    <lineage>
        <taxon>Bacteria</taxon>
        <taxon>environmental samples</taxon>
    </lineage>
</organism>
<dbReference type="AlphaFoldDB" id="K2AXB1"/>
<dbReference type="GO" id="GO:0042803">
    <property type="term" value="F:protein homodimerization activity"/>
    <property type="evidence" value="ECO:0007669"/>
    <property type="project" value="InterPro"/>
</dbReference>